<dbReference type="OrthoDB" id="9768183at2"/>
<gene>
    <name evidence="7" type="ORF">FOZ76_01405</name>
</gene>
<evidence type="ECO:0000256" key="3">
    <source>
        <dbReference type="ARBA" id="ARBA00022729"/>
    </source>
</evidence>
<evidence type="ECO:0000256" key="1">
    <source>
        <dbReference type="ARBA" id="ARBA00004196"/>
    </source>
</evidence>
<protein>
    <submittedName>
        <fullName evidence="7">Transporter substrate-binding domain-containing protein</fullName>
    </submittedName>
</protein>
<dbReference type="InterPro" id="IPR006311">
    <property type="entry name" value="TAT_signal"/>
</dbReference>
<comment type="subcellular location">
    <subcellularLocation>
        <location evidence="1">Cell envelope</location>
    </subcellularLocation>
</comment>
<dbReference type="Gene3D" id="3.40.190.10">
    <property type="entry name" value="Periplasmic binding protein-like II"/>
    <property type="match status" value="2"/>
</dbReference>
<evidence type="ECO:0000259" key="6">
    <source>
        <dbReference type="SMART" id="SM00062"/>
    </source>
</evidence>
<keyword evidence="8" id="KW-1185">Reference proteome</keyword>
<evidence type="ECO:0000313" key="8">
    <source>
        <dbReference type="Proteomes" id="UP000318405"/>
    </source>
</evidence>
<feature type="domain" description="Solute-binding protein family 3/N-terminal" evidence="6">
    <location>
        <begin position="43"/>
        <end position="264"/>
    </location>
</feature>
<dbReference type="InterPro" id="IPR018313">
    <property type="entry name" value="SBP_3_CS"/>
</dbReference>
<dbReference type="InterPro" id="IPR001638">
    <property type="entry name" value="Solute-binding_3/MltF_N"/>
</dbReference>
<dbReference type="PROSITE" id="PS51318">
    <property type="entry name" value="TAT"/>
    <property type="match status" value="1"/>
</dbReference>
<dbReference type="EMBL" id="VLTJ01000003">
    <property type="protein sequence ID" value="TSH98801.1"/>
    <property type="molecule type" value="Genomic_DNA"/>
</dbReference>
<keyword evidence="3 5" id="KW-0732">Signal</keyword>
<reference evidence="7 8" key="1">
    <citation type="submission" date="2019-07" db="EMBL/GenBank/DDBJ databases">
        <title>Qingshengfaniella alkalisoli gen. nov., sp. nov., isolated from saline soil.</title>
        <authorList>
            <person name="Xu L."/>
            <person name="Huang X.-X."/>
            <person name="Sun J.-Q."/>
        </authorList>
    </citation>
    <scope>NUCLEOTIDE SEQUENCE [LARGE SCALE GENOMIC DNA]</scope>
    <source>
        <strain evidence="7 8">DSM 27279</strain>
    </source>
</reference>
<dbReference type="PANTHER" id="PTHR35936">
    <property type="entry name" value="MEMBRANE-BOUND LYTIC MUREIN TRANSGLYCOSYLASE F"/>
    <property type="match status" value="1"/>
</dbReference>
<dbReference type="PROSITE" id="PS01039">
    <property type="entry name" value="SBP_BACTERIAL_3"/>
    <property type="match status" value="1"/>
</dbReference>
<evidence type="ECO:0000256" key="4">
    <source>
        <dbReference type="RuleBase" id="RU003744"/>
    </source>
</evidence>
<dbReference type="Proteomes" id="UP000318405">
    <property type="component" value="Unassembled WGS sequence"/>
</dbReference>
<name>A0A556B0V0_9BURK</name>
<dbReference type="PANTHER" id="PTHR35936:SF17">
    <property type="entry name" value="ARGININE-BINDING EXTRACELLULAR PROTEIN ARTP"/>
    <property type="match status" value="1"/>
</dbReference>
<proteinExistence type="inferred from homology"/>
<evidence type="ECO:0000256" key="2">
    <source>
        <dbReference type="ARBA" id="ARBA00010333"/>
    </source>
</evidence>
<comment type="caution">
    <text evidence="7">The sequence shown here is derived from an EMBL/GenBank/DDBJ whole genome shotgun (WGS) entry which is preliminary data.</text>
</comment>
<feature type="chain" id="PRO_5021772183" evidence="5">
    <location>
        <begin position="33"/>
        <end position="276"/>
    </location>
</feature>
<dbReference type="SUPFAM" id="SSF53850">
    <property type="entry name" value="Periplasmic binding protein-like II"/>
    <property type="match status" value="1"/>
</dbReference>
<dbReference type="RefSeq" id="WP_143946339.1">
    <property type="nucleotide sequence ID" value="NZ_BAABMB010000001.1"/>
</dbReference>
<dbReference type="SMART" id="SM00062">
    <property type="entry name" value="PBPb"/>
    <property type="match status" value="1"/>
</dbReference>
<feature type="signal peptide" evidence="5">
    <location>
        <begin position="1"/>
        <end position="32"/>
    </location>
</feature>
<organism evidence="7 8">
    <name type="scientific">Verticiella sediminum</name>
    <dbReference type="NCBI Taxonomy" id="1247510"/>
    <lineage>
        <taxon>Bacteria</taxon>
        <taxon>Pseudomonadati</taxon>
        <taxon>Pseudomonadota</taxon>
        <taxon>Betaproteobacteria</taxon>
        <taxon>Burkholderiales</taxon>
        <taxon>Alcaligenaceae</taxon>
        <taxon>Verticiella</taxon>
    </lineage>
</organism>
<accession>A0A556B0V0</accession>
<sequence>MSQFVSACRRRLLLAAAAVASVSLFALQPAQARSLEEIQASNKIVFGVNPTMPPLGLFNDKNQIDGFDVDVARKIGEMLGVQTEIVHVGSPDRIPFVSSGRIDAVLGAMTITPERAKVIDFTVPVHTEVLGVLTTAAKPYQNWTDLNDSSVRLVEVRGATPVKFVQENLPKAQLLLLDNYPDAVRAIAQGRADAMIDVMDFMTEHTSKHRVDWRIVQAPIDVYFCAIGVQQGNDALRTRLNEIIKELHANGYIDERWEKWFGGPMLHDPRSGPTYQ</sequence>
<evidence type="ECO:0000313" key="7">
    <source>
        <dbReference type="EMBL" id="TSH98801.1"/>
    </source>
</evidence>
<dbReference type="AlphaFoldDB" id="A0A556B0V0"/>
<dbReference type="GO" id="GO:0030313">
    <property type="term" value="C:cell envelope"/>
    <property type="evidence" value="ECO:0007669"/>
    <property type="project" value="UniProtKB-SubCell"/>
</dbReference>
<dbReference type="Pfam" id="PF00497">
    <property type="entry name" value="SBP_bac_3"/>
    <property type="match status" value="1"/>
</dbReference>
<comment type="similarity">
    <text evidence="2 4">Belongs to the bacterial solute-binding protein 3 family.</text>
</comment>
<evidence type="ECO:0000256" key="5">
    <source>
        <dbReference type="SAM" id="SignalP"/>
    </source>
</evidence>